<accession>A0A3B3S119</accession>
<keyword evidence="2" id="KW-1185">Reference proteome</keyword>
<reference evidence="1" key="2">
    <citation type="submission" date="2025-09" db="UniProtKB">
        <authorList>
            <consortium name="Ensembl"/>
        </authorList>
    </citation>
    <scope>IDENTIFICATION</scope>
</reference>
<dbReference type="Pfam" id="PF07426">
    <property type="entry name" value="Dynactin_p22"/>
    <property type="match status" value="1"/>
</dbReference>
<dbReference type="GO" id="GO:0061640">
    <property type="term" value="P:cytoskeleton-dependent cytokinesis"/>
    <property type="evidence" value="ECO:0007669"/>
    <property type="project" value="InterPro"/>
</dbReference>
<dbReference type="PANTHER" id="PTHR28360">
    <property type="entry name" value="DYNACTIN SUBUNIT 3"/>
    <property type="match status" value="1"/>
</dbReference>
<reference evidence="1" key="1">
    <citation type="submission" date="2025-08" db="UniProtKB">
        <authorList>
            <consortium name="Ensembl"/>
        </authorList>
    </citation>
    <scope>IDENTIFICATION</scope>
</reference>
<dbReference type="GeneTree" id="ENSGT00390000016210"/>
<dbReference type="AlphaFoldDB" id="A0A3B3S119"/>
<evidence type="ECO:0000313" key="2">
    <source>
        <dbReference type="Proteomes" id="UP000261540"/>
    </source>
</evidence>
<organism evidence="1 2">
    <name type="scientific">Paramormyrops kingsleyae</name>
    <dbReference type="NCBI Taxonomy" id="1676925"/>
    <lineage>
        <taxon>Eukaryota</taxon>
        <taxon>Metazoa</taxon>
        <taxon>Chordata</taxon>
        <taxon>Craniata</taxon>
        <taxon>Vertebrata</taxon>
        <taxon>Euteleostomi</taxon>
        <taxon>Actinopterygii</taxon>
        <taxon>Neopterygii</taxon>
        <taxon>Teleostei</taxon>
        <taxon>Osteoglossocephala</taxon>
        <taxon>Osteoglossomorpha</taxon>
        <taxon>Osteoglossiformes</taxon>
        <taxon>Mormyridae</taxon>
        <taxon>Paramormyrops</taxon>
    </lineage>
</organism>
<dbReference type="PANTHER" id="PTHR28360:SF1">
    <property type="entry name" value="DYNACTIN SUBUNIT 3"/>
    <property type="match status" value="1"/>
</dbReference>
<dbReference type="GO" id="GO:0005869">
    <property type="term" value="C:dynactin complex"/>
    <property type="evidence" value="ECO:0007669"/>
    <property type="project" value="InterPro"/>
</dbReference>
<name>A0A3B3S119_9TELE</name>
<dbReference type="STRING" id="1676925.ENSPKIP00000024223"/>
<evidence type="ECO:0000313" key="1">
    <source>
        <dbReference type="Ensembl" id="ENSPKIP00000024223.1"/>
    </source>
</evidence>
<dbReference type="Proteomes" id="UP000261540">
    <property type="component" value="Unplaced"/>
</dbReference>
<dbReference type="Ensembl" id="ENSPKIT00000004927.1">
    <property type="protein sequence ID" value="ENSPKIP00000024223.1"/>
    <property type="gene ID" value="ENSPKIG00000007565.1"/>
</dbReference>
<sequence length="239" mass="27675">MRPSIRVRIRLQNPEVGRRDCLSVHHLLCDSIHLFPFHCALLQFPLPVRAGMMEGCDKFQDLETRVQDLEKRVYGERGGRNKTLKLADSVTKIQTGLANTANKRERVKILHKKIEDLMRYLDPQFTDSIAVPDSMKLEFILAEEQFLLSQAALLEQVSNLQPLLDSSHIRAVPEHATRLQRLSQVHIRQQDQSEALSEEVKKQFEDYNKTMFLLSKQFTQWDESLRQLEGAKQLQESAV</sequence>
<proteinExistence type="predicted"/>
<protein>
    <submittedName>
        <fullName evidence="1">Dynactin 3 (p22)</fullName>
    </submittedName>
</protein>
<dbReference type="InterPro" id="IPR009991">
    <property type="entry name" value="DCTN3"/>
</dbReference>